<dbReference type="SUPFAM" id="SSF48230">
    <property type="entry name" value="Chondroitin AC/alginate lyase"/>
    <property type="match status" value="1"/>
</dbReference>
<dbReference type="Pfam" id="PF05426">
    <property type="entry name" value="Alginate_lyase"/>
    <property type="match status" value="1"/>
</dbReference>
<dbReference type="PANTHER" id="PTHR39210">
    <property type="entry name" value="HEPARIN-SULFATE LYASE"/>
    <property type="match status" value="1"/>
</dbReference>
<dbReference type="InterPro" id="IPR008397">
    <property type="entry name" value="Alginate_lyase_dom"/>
</dbReference>
<dbReference type="InterPro" id="IPR012480">
    <property type="entry name" value="Hepar_II_III_C"/>
</dbReference>
<feature type="chain" id="PRO_5040731534" evidence="5">
    <location>
        <begin position="24"/>
        <end position="744"/>
    </location>
</feature>
<dbReference type="Proteomes" id="UP001155546">
    <property type="component" value="Unassembled WGS sequence"/>
</dbReference>
<keyword evidence="3" id="KW-0574">Periplasm</keyword>
<feature type="signal peptide" evidence="5">
    <location>
        <begin position="1"/>
        <end position="23"/>
    </location>
</feature>
<dbReference type="PANTHER" id="PTHR39210:SF1">
    <property type="entry name" value="HEPARIN-SULFATE LYASE"/>
    <property type="match status" value="1"/>
</dbReference>
<accession>A0A9X2WPL9</accession>
<protein>
    <submittedName>
        <fullName evidence="8">Heparinase II/III family protein</fullName>
    </submittedName>
</protein>
<dbReference type="RefSeq" id="WP_261299367.1">
    <property type="nucleotide sequence ID" value="NZ_JAMTCD010000021.1"/>
</dbReference>
<name>A0A9X2WPL9_9GAMM</name>
<sequence length="744" mass="83497">MKKTFGKVSLLLICCFVSVGLFGATTTENHPALVINHQDVEQMRIAVKQNDAFKQAYFMQKARVDQMLQTTEALLVPQPLDGGGGASHEQHKRNYQLMYDAAVLYQISQQQQYAVFVADMLKKYADLYPTLDFHPKKKKNSGGKLFWQSLNEAVWLLYSIQAYDLVFDAISDDDKNLIEQNVFRPMADFLSNQSPKEFNKIHNHGTWSTAAVGMTGYVLNEPIMVEQALLGLDLSGTGGFLRQLDELFSPQGYYSEGPYYQRYAVLPFITFAKAIEQNEPQRKIFNYRSGVIVKAIEVAVDLTYQGRFFPINDAIKEKGINTAELVQGVAIAYSINQNPALLDIAIKQNSPLLTGDGLRVQQAIAQNLAQPFIFTHKVFGDGMDGKKGALVVMRNPNQSSNSTEQALVFKATTQGMGHGHFDKLHWQFYDQGAEIISDYGSARFVNVEAKQGGGYLKVNQSLAKQTVAHNTLVVDETSHFNGNRRVAERHHPKLQFFAANDEMAISRASINSAYEDVSFNRTLVMLAEDTQRQQSVVIDLVDITAAKPHQYDLPIHYQGQFIDSNAPMQTATAALVPLGEQNGYQHLWLTAKATLDDKNALSRVTWLNDNGHFYSHYSVPVQGEQRLFTRLGAHDPLMDLRPESAFIQRVTNKQNHQFINVLVRHGQYNPTDETTQGADAQLIDINTGVDNQVRWVSLHYQNGLQQLVAFNQTAQSATANQKFSYLNQSYSFVGQMAIFMSKAN</sequence>
<organism evidence="8 9">
    <name type="scientific">Shewanella holmiensis</name>
    <dbReference type="NCBI Taxonomy" id="2952222"/>
    <lineage>
        <taxon>Bacteria</taxon>
        <taxon>Pseudomonadati</taxon>
        <taxon>Pseudomonadota</taxon>
        <taxon>Gammaproteobacteria</taxon>
        <taxon>Alteromonadales</taxon>
        <taxon>Shewanellaceae</taxon>
        <taxon>Shewanella</taxon>
    </lineage>
</organism>
<keyword evidence="9" id="KW-1185">Reference proteome</keyword>
<dbReference type="EMBL" id="JAMTCD010000021">
    <property type="protein sequence ID" value="MCT7943019.1"/>
    <property type="molecule type" value="Genomic_DNA"/>
</dbReference>
<evidence type="ECO:0000313" key="8">
    <source>
        <dbReference type="EMBL" id="MCT7943019.1"/>
    </source>
</evidence>
<evidence type="ECO:0000256" key="3">
    <source>
        <dbReference type="ARBA" id="ARBA00022764"/>
    </source>
</evidence>
<comment type="subcellular location">
    <subcellularLocation>
        <location evidence="1">Periplasm</location>
    </subcellularLocation>
</comment>
<dbReference type="InterPro" id="IPR008929">
    <property type="entry name" value="Chondroitin_lyas"/>
</dbReference>
<dbReference type="Gene3D" id="2.70.98.70">
    <property type="match status" value="1"/>
</dbReference>
<dbReference type="Gene3D" id="1.50.10.100">
    <property type="entry name" value="Chondroitin AC/alginate lyase"/>
    <property type="match status" value="1"/>
</dbReference>
<evidence type="ECO:0000256" key="1">
    <source>
        <dbReference type="ARBA" id="ARBA00004418"/>
    </source>
</evidence>
<evidence type="ECO:0000256" key="2">
    <source>
        <dbReference type="ARBA" id="ARBA00022729"/>
    </source>
</evidence>
<feature type="domain" description="Alginate lyase" evidence="6">
    <location>
        <begin position="88"/>
        <end position="300"/>
    </location>
</feature>
<evidence type="ECO:0000256" key="4">
    <source>
        <dbReference type="ARBA" id="ARBA00023239"/>
    </source>
</evidence>
<dbReference type="GO" id="GO:0042597">
    <property type="term" value="C:periplasmic space"/>
    <property type="evidence" value="ECO:0007669"/>
    <property type="project" value="UniProtKB-SubCell"/>
</dbReference>
<proteinExistence type="predicted"/>
<keyword evidence="2 5" id="KW-0732">Signal</keyword>
<dbReference type="Pfam" id="PF07940">
    <property type="entry name" value="Hepar_II_III_C"/>
    <property type="match status" value="1"/>
</dbReference>
<evidence type="ECO:0000313" key="9">
    <source>
        <dbReference type="Proteomes" id="UP001155546"/>
    </source>
</evidence>
<keyword evidence="4" id="KW-0456">Lyase</keyword>
<evidence type="ECO:0000259" key="7">
    <source>
        <dbReference type="Pfam" id="PF07940"/>
    </source>
</evidence>
<dbReference type="AlphaFoldDB" id="A0A9X2WPL9"/>
<reference evidence="8" key="1">
    <citation type="journal article" date="2023" name="Int. J. Syst. Evol. Microbiol.">
        <title>&lt;i&gt;Shewanella septentrionalis&lt;/i&gt; sp. nov. and &lt;i&gt;Shewanella holmiensis&lt;/i&gt; sp. nov., isolated from Baltic Sea water and sediments.</title>
        <authorList>
            <person name="Martin-Rodriguez A.J."/>
            <person name="Thorell K."/>
            <person name="Joffre E."/>
            <person name="Jensie-Markopoulos S."/>
            <person name="Moore E.R.B."/>
            <person name="Sjoling A."/>
        </authorList>
    </citation>
    <scope>NUCLEOTIDE SEQUENCE</scope>
    <source>
        <strain evidence="8">SP1S2-7</strain>
    </source>
</reference>
<evidence type="ECO:0000256" key="5">
    <source>
        <dbReference type="SAM" id="SignalP"/>
    </source>
</evidence>
<gene>
    <name evidence="8" type="ORF">NE535_14670</name>
</gene>
<feature type="domain" description="Heparinase II/III-like C-terminal" evidence="7">
    <location>
        <begin position="385"/>
        <end position="647"/>
    </location>
</feature>
<evidence type="ECO:0000259" key="6">
    <source>
        <dbReference type="Pfam" id="PF05426"/>
    </source>
</evidence>
<comment type="caution">
    <text evidence="8">The sequence shown here is derived from an EMBL/GenBank/DDBJ whole genome shotgun (WGS) entry which is preliminary data.</text>
</comment>
<dbReference type="GO" id="GO:0016829">
    <property type="term" value="F:lyase activity"/>
    <property type="evidence" value="ECO:0007669"/>
    <property type="project" value="UniProtKB-KW"/>
</dbReference>